<dbReference type="InterPro" id="IPR027417">
    <property type="entry name" value="P-loop_NTPase"/>
</dbReference>
<dbReference type="PROSITE" id="PS50051">
    <property type="entry name" value="MCM_2"/>
    <property type="match status" value="1"/>
</dbReference>
<dbReference type="EMBL" id="VIFK01000039">
    <property type="protein sequence ID" value="TQE99790.1"/>
    <property type="molecule type" value="Genomic_DNA"/>
</dbReference>
<sequence length="497" mass="52853">MSLAMVRARAALGIDAPSVDVEVHLGGGLPSFSIVGLPNTALREARDRVRGALTTSGFEFPRRRITVNLSPADLPKDGARFDLAIALGILAASGQLKPASLQGGVFSAELALSGALRPVPGTLPVAVQCTQASEWLVVAADNGEEAALGGARVYAAAHLLDVCAHLRASPSLVPVTAPSTGAQRPNSPDLAEVRGQHRARRALEIAAAGGHSLLFCGPPGSGKSMLAARLPGLLPPMTNHEALESAAIHSVAKGRIDATAWGQRPFRQPHHTASSRALTGGGRPPRPGEISLAHHGVLFLDELPEFPRDALEALREPLETGEIHVARVGTQLRFPARFQLVAAMNPCPCGYLGEQHTDCRCTPNQVRQYQNRISGPLLDRFDMQVDVPRLPPTELEACAPGECTATVAARVATTRRHQQDAYGKAAAGLVGDELERHSALDPQGQSVLRHATEHFALSARAWHRCRRLARTIADLEGSDTIRERHIAEALGYRKTVG</sequence>
<dbReference type="SUPFAM" id="SSF54211">
    <property type="entry name" value="Ribosomal protein S5 domain 2-like"/>
    <property type="match status" value="1"/>
</dbReference>
<dbReference type="GO" id="GO:0003677">
    <property type="term" value="F:DNA binding"/>
    <property type="evidence" value="ECO:0007669"/>
    <property type="project" value="InterPro"/>
</dbReference>
<dbReference type="InterPro" id="IPR000523">
    <property type="entry name" value="Mg_chelatse_chII-like_cat_dom"/>
</dbReference>
<dbReference type="Pfam" id="PF01078">
    <property type="entry name" value="Mg_chelatase"/>
    <property type="match status" value="1"/>
</dbReference>
<keyword evidence="2" id="KW-0547">Nucleotide-binding</keyword>
<evidence type="ECO:0000256" key="3">
    <source>
        <dbReference type="ARBA" id="ARBA00022840"/>
    </source>
</evidence>
<dbReference type="NCBIfam" id="NF007365">
    <property type="entry name" value="PRK09862.1"/>
    <property type="match status" value="1"/>
</dbReference>
<dbReference type="AlphaFoldDB" id="A0A540VSP8"/>
<evidence type="ECO:0000313" key="7">
    <source>
        <dbReference type="Proteomes" id="UP000315400"/>
    </source>
</evidence>
<dbReference type="InterPro" id="IPR003593">
    <property type="entry name" value="AAA+_ATPase"/>
</dbReference>
<gene>
    <name evidence="6" type="ORF">FKY71_06725</name>
</gene>
<dbReference type="STRING" id="1260251.SPISAL_01190"/>
<proteinExistence type="inferred from homology"/>
<dbReference type="InterPro" id="IPR025158">
    <property type="entry name" value="Mg_chelat-rel_C"/>
</dbReference>
<evidence type="ECO:0000256" key="2">
    <source>
        <dbReference type="ARBA" id="ARBA00022741"/>
    </source>
</evidence>
<dbReference type="PANTHER" id="PTHR32039">
    <property type="entry name" value="MAGNESIUM-CHELATASE SUBUNIT CHLI"/>
    <property type="match status" value="1"/>
</dbReference>
<dbReference type="CDD" id="cd00009">
    <property type="entry name" value="AAA"/>
    <property type="match status" value="1"/>
</dbReference>
<feature type="region of interest" description="Disordered" evidence="4">
    <location>
        <begin position="262"/>
        <end position="287"/>
    </location>
</feature>
<accession>A0A540VSP8</accession>
<dbReference type="Pfam" id="PF13541">
    <property type="entry name" value="ChlI"/>
    <property type="match status" value="1"/>
</dbReference>
<evidence type="ECO:0000256" key="4">
    <source>
        <dbReference type="SAM" id="MobiDB-lite"/>
    </source>
</evidence>
<dbReference type="InterPro" id="IPR001208">
    <property type="entry name" value="MCM_dom"/>
</dbReference>
<dbReference type="InterPro" id="IPR004482">
    <property type="entry name" value="Mg_chelat-rel"/>
</dbReference>
<dbReference type="Proteomes" id="UP000315400">
    <property type="component" value="Unassembled WGS sequence"/>
</dbReference>
<dbReference type="InterPro" id="IPR014721">
    <property type="entry name" value="Ribsml_uS5_D2-typ_fold_subgr"/>
</dbReference>
<dbReference type="Pfam" id="PF13335">
    <property type="entry name" value="Mg_chelatase_C"/>
    <property type="match status" value="1"/>
</dbReference>
<dbReference type="GO" id="GO:0005524">
    <property type="term" value="F:ATP binding"/>
    <property type="evidence" value="ECO:0007669"/>
    <property type="project" value="UniProtKB-KW"/>
</dbReference>
<organism evidence="6 7">
    <name type="scientific">Spiribacter salinus</name>
    <dbReference type="NCBI Taxonomy" id="1335746"/>
    <lineage>
        <taxon>Bacteria</taxon>
        <taxon>Pseudomonadati</taxon>
        <taxon>Pseudomonadota</taxon>
        <taxon>Gammaproteobacteria</taxon>
        <taxon>Chromatiales</taxon>
        <taxon>Ectothiorhodospiraceae</taxon>
        <taxon>Spiribacter</taxon>
    </lineage>
</organism>
<keyword evidence="3" id="KW-0067">ATP-binding</keyword>
<dbReference type="SUPFAM" id="SSF52540">
    <property type="entry name" value="P-loop containing nucleoside triphosphate hydrolases"/>
    <property type="match status" value="1"/>
</dbReference>
<evidence type="ECO:0000259" key="5">
    <source>
        <dbReference type="PROSITE" id="PS50051"/>
    </source>
</evidence>
<dbReference type="InterPro" id="IPR045006">
    <property type="entry name" value="CHLI-like"/>
</dbReference>
<comment type="similarity">
    <text evidence="1">Belongs to the Mg-chelatase subunits D/I family. ComM subfamily.</text>
</comment>
<dbReference type="PANTHER" id="PTHR32039:SF7">
    <property type="entry name" value="COMPETENCE PROTEIN COMM"/>
    <property type="match status" value="1"/>
</dbReference>
<reference evidence="6 7" key="1">
    <citation type="submission" date="2019-06" db="EMBL/GenBank/DDBJ databases">
        <title>Metagenome assembled Genome of Spiribacter salinus SL48-SHIP from the microbial mat of Salt Lake 48 (Novosibirsk region, Russia).</title>
        <authorList>
            <person name="Shipova A."/>
            <person name="Rozanov A.S."/>
            <person name="Bryanskaya A.V."/>
            <person name="Peltek S.E."/>
        </authorList>
    </citation>
    <scope>NUCLEOTIDE SEQUENCE [LARGE SCALE GENOMIC DNA]</scope>
    <source>
        <strain evidence="6">SL48-SHIP-2</strain>
    </source>
</reference>
<dbReference type="NCBIfam" id="TIGR00368">
    <property type="entry name" value="YifB family Mg chelatase-like AAA ATPase"/>
    <property type="match status" value="1"/>
</dbReference>
<dbReference type="Gene3D" id="3.30.230.10">
    <property type="match status" value="1"/>
</dbReference>
<dbReference type="SMART" id="SM00382">
    <property type="entry name" value="AAA"/>
    <property type="match status" value="1"/>
</dbReference>
<protein>
    <submittedName>
        <fullName evidence="6">YifB family Mg chelatase-like AAA ATPase</fullName>
    </submittedName>
</protein>
<evidence type="ECO:0000256" key="1">
    <source>
        <dbReference type="ARBA" id="ARBA00006354"/>
    </source>
</evidence>
<comment type="caution">
    <text evidence="6">The sequence shown here is derived from an EMBL/GenBank/DDBJ whole genome shotgun (WGS) entry which is preliminary data.</text>
</comment>
<dbReference type="InterPro" id="IPR020568">
    <property type="entry name" value="Ribosomal_Su5_D2-typ_SF"/>
</dbReference>
<dbReference type="Gene3D" id="3.40.50.300">
    <property type="entry name" value="P-loop containing nucleotide triphosphate hydrolases"/>
    <property type="match status" value="1"/>
</dbReference>
<name>A0A540VSP8_9GAMM</name>
<evidence type="ECO:0000313" key="6">
    <source>
        <dbReference type="EMBL" id="TQE99790.1"/>
    </source>
</evidence>
<dbReference type="PRINTS" id="PR01657">
    <property type="entry name" value="MCMFAMILY"/>
</dbReference>
<feature type="domain" description="MCM C-terminal AAA(+) ATPase" evidence="5">
    <location>
        <begin position="288"/>
        <end position="383"/>
    </location>
</feature>